<name>A0A7R8D0R9_LEPSM</name>
<dbReference type="Pfam" id="PF12796">
    <property type="entry name" value="Ank_2"/>
    <property type="match status" value="3"/>
</dbReference>
<dbReference type="GO" id="GO:0000976">
    <property type="term" value="F:transcription cis-regulatory region binding"/>
    <property type="evidence" value="ECO:0007669"/>
    <property type="project" value="TreeGrafter"/>
</dbReference>
<evidence type="ECO:0000256" key="2">
    <source>
        <dbReference type="ARBA" id="ARBA00023043"/>
    </source>
</evidence>
<feature type="compositionally biased region" description="Basic and acidic residues" evidence="3">
    <location>
        <begin position="75"/>
        <end position="98"/>
    </location>
</feature>
<dbReference type="Pfam" id="PF13637">
    <property type="entry name" value="Ank_4"/>
    <property type="match status" value="1"/>
</dbReference>
<dbReference type="PROSITE" id="PS50297">
    <property type="entry name" value="ANK_REP_REGION"/>
    <property type="match status" value="5"/>
</dbReference>
<proteinExistence type="predicted"/>
<dbReference type="GO" id="GO:0005634">
    <property type="term" value="C:nucleus"/>
    <property type="evidence" value="ECO:0007669"/>
    <property type="project" value="TreeGrafter"/>
</dbReference>
<feature type="compositionally biased region" description="Basic and acidic residues" evidence="3">
    <location>
        <begin position="768"/>
        <end position="777"/>
    </location>
</feature>
<feature type="compositionally biased region" description="Basic and acidic residues" evidence="3">
    <location>
        <begin position="621"/>
        <end position="632"/>
    </location>
</feature>
<feature type="region of interest" description="Disordered" evidence="3">
    <location>
        <begin position="65"/>
        <end position="98"/>
    </location>
</feature>
<dbReference type="Proteomes" id="UP000675881">
    <property type="component" value="Chromosome 5"/>
</dbReference>
<evidence type="ECO:0000256" key="1">
    <source>
        <dbReference type="ARBA" id="ARBA00022737"/>
    </source>
</evidence>
<evidence type="ECO:0000256" key="3">
    <source>
        <dbReference type="SAM" id="MobiDB-lite"/>
    </source>
</evidence>
<feature type="compositionally biased region" description="Basic and acidic residues" evidence="3">
    <location>
        <begin position="712"/>
        <end position="746"/>
    </location>
</feature>
<dbReference type="PANTHER" id="PTHR24193:SF121">
    <property type="entry name" value="ADA2A-CONTAINING COMPLEX COMPONENT 3, ISOFORM D"/>
    <property type="match status" value="1"/>
</dbReference>
<dbReference type="GO" id="GO:0045944">
    <property type="term" value="P:positive regulation of transcription by RNA polymerase II"/>
    <property type="evidence" value="ECO:0007669"/>
    <property type="project" value="TreeGrafter"/>
</dbReference>
<keyword evidence="5" id="KW-1185">Reference proteome</keyword>
<dbReference type="SMART" id="SM00248">
    <property type="entry name" value="ANK"/>
    <property type="match status" value="10"/>
</dbReference>
<feature type="region of interest" description="Disordered" evidence="3">
    <location>
        <begin position="621"/>
        <end position="656"/>
    </location>
</feature>
<dbReference type="PRINTS" id="PR01415">
    <property type="entry name" value="ANKYRIN"/>
</dbReference>
<feature type="compositionally biased region" description="Basic and acidic residues" evidence="3">
    <location>
        <begin position="867"/>
        <end position="879"/>
    </location>
</feature>
<feature type="compositionally biased region" description="Basic and acidic residues" evidence="3">
    <location>
        <begin position="687"/>
        <end position="701"/>
    </location>
</feature>
<sequence>MFELCSKHYYIDNENIEENEEENRAIFQELILRNIEKVPIFKSTPSQDSDDFILDEILKFSDSHSEEELNSPSIKDLHAPPDSTSDHSYEKDSMPKGEEIENEFDRKKTVKGALPNPSFVSIAVVGKGNADAKYPQILNEKDSSGKNALHYCSGNQNINSIDQILSADPSLISQKDDEGYTPLHLAVISGNKAIVKYLLSKGADVDAVDDELHSSVHWATVCGEVDCLEILIQEGAKTATPDIYGAYPVHYSAQICGKSSDAGADLRRGLIVLKRLIKFGVDVNVKDRDGRQPLMWAASSGSSDAILCLVNAGANVYETDKDGLTPLHCTASRGHRDCVEALVGLCGADVSIQDYNGCTPLFYSVTLGHLDCTRLLLDYGSDPNVQDKKGRTSAHCGAAKGQLETLKLLNKSNGRKELIRWLLNQKPEAIDCCNNEGRGALHIAAMNNNVEVCKILIDNYADINIIMRNSKGDLLTPLDAAHTKGNKGCAKYIKLHGGLSSTKLANKDTLHKALTLGLAKEKETTLSPEDLVPDRHRPESTTLECTADDYLQPIYKQPKGHDQTLIDNDQDQIYEFSKDDDLPDHLIHSAYDHNSENDHSELSSPSVIESLLTHVDEDHIVENATSPREKATTQRADSVTLDVKESGSESPITVLQLPISSNKSSIPLPEMNPIHTQTENLYENVTKETQNDEENTSKTDSGENDDNFGEEEGGKRLELPEKENNATKEEERTTNEHDPSKEEDALRNTSGSREGTQRYDEPCEEEDKSVSLRDGDRASSIIDEISDDSTRINLPTMDDSGIGGERSQDEDSHLDSNSFLKKKEFRKRTQNHSEYYSEDEKVEDPLIGQSSSSSIHGGDFRPSTVHGRSDVHSDSETRNRGAFHLHRRPVRESYRYQNKLRSYQIKPRKGSAISITQAVQMSLRKYKMEPGRSIQNPRPNHHLRRIQESHAKLIPKVCKTRDDIELVVWDLQMFTPADCTHLSHRCHHAAHAYSGIPCFRKSKQKSIILPKIDDGHTHSLLASTRIRKYDPNEPLTIELTHGTQKQCVKLPTDSLEKSTKILCHTNSGSEKNKKNCKPLI</sequence>
<dbReference type="EMBL" id="HG994584">
    <property type="protein sequence ID" value="CAF2961538.1"/>
    <property type="molecule type" value="Genomic_DNA"/>
</dbReference>
<accession>A0A7R8D0R9</accession>
<feature type="region of interest" description="Disordered" evidence="3">
    <location>
        <begin position="687"/>
        <end position="889"/>
    </location>
</feature>
<dbReference type="AlphaFoldDB" id="A0A7R8D0R9"/>
<reference evidence="4" key="1">
    <citation type="submission" date="2021-02" db="EMBL/GenBank/DDBJ databases">
        <authorList>
            <person name="Bekaert M."/>
        </authorList>
    </citation>
    <scope>NUCLEOTIDE SEQUENCE</scope>
    <source>
        <strain evidence="4">IoA-00</strain>
    </source>
</reference>
<keyword evidence="2" id="KW-0040">ANK repeat</keyword>
<protein>
    <submittedName>
        <fullName evidence="4">(salmon louse) hypothetical protein</fullName>
    </submittedName>
</protein>
<feature type="compositionally biased region" description="Acidic residues" evidence="3">
    <location>
        <begin position="702"/>
        <end position="711"/>
    </location>
</feature>
<dbReference type="InterPro" id="IPR050663">
    <property type="entry name" value="Ankyrin-SOCS_Box"/>
</dbReference>
<dbReference type="PANTHER" id="PTHR24193">
    <property type="entry name" value="ANKYRIN REPEAT PROTEIN"/>
    <property type="match status" value="1"/>
</dbReference>
<evidence type="ECO:0000313" key="4">
    <source>
        <dbReference type="EMBL" id="CAF2961538.1"/>
    </source>
</evidence>
<dbReference type="SUPFAM" id="SSF48403">
    <property type="entry name" value="Ankyrin repeat"/>
    <property type="match status" value="1"/>
</dbReference>
<dbReference type="InterPro" id="IPR002110">
    <property type="entry name" value="Ankyrin_rpt"/>
</dbReference>
<evidence type="ECO:0000313" key="5">
    <source>
        <dbReference type="Proteomes" id="UP000675881"/>
    </source>
</evidence>
<dbReference type="InterPro" id="IPR036770">
    <property type="entry name" value="Ankyrin_rpt-contain_sf"/>
</dbReference>
<gene>
    <name evidence="4" type="ORF">LSAA_10635</name>
</gene>
<organism evidence="4 5">
    <name type="scientific">Lepeophtheirus salmonis</name>
    <name type="common">Salmon louse</name>
    <name type="synonym">Caligus salmonis</name>
    <dbReference type="NCBI Taxonomy" id="72036"/>
    <lineage>
        <taxon>Eukaryota</taxon>
        <taxon>Metazoa</taxon>
        <taxon>Ecdysozoa</taxon>
        <taxon>Arthropoda</taxon>
        <taxon>Crustacea</taxon>
        <taxon>Multicrustacea</taxon>
        <taxon>Hexanauplia</taxon>
        <taxon>Copepoda</taxon>
        <taxon>Siphonostomatoida</taxon>
        <taxon>Caligidae</taxon>
        <taxon>Lepeophtheirus</taxon>
    </lineage>
</organism>
<dbReference type="Gene3D" id="1.25.40.20">
    <property type="entry name" value="Ankyrin repeat-containing domain"/>
    <property type="match status" value="3"/>
</dbReference>
<dbReference type="PROSITE" id="PS50088">
    <property type="entry name" value="ANK_REPEAT"/>
    <property type="match status" value="5"/>
</dbReference>
<keyword evidence="1" id="KW-0677">Repeat</keyword>
<dbReference type="OrthoDB" id="10258888at2759"/>